<evidence type="ECO:0000256" key="2">
    <source>
        <dbReference type="ARBA" id="ARBA00022723"/>
    </source>
</evidence>
<evidence type="ECO:0000313" key="7">
    <source>
        <dbReference type="Proteomes" id="UP001160550"/>
    </source>
</evidence>
<comment type="caution">
    <text evidence="6">The sequence shown here is derived from an EMBL/GenBank/DDBJ whole genome shotgun (WGS) entry which is preliminary data.</text>
</comment>
<dbReference type="Gene3D" id="3.90.1590.10">
    <property type="entry name" value="glutathione-dependent formaldehyde- activating enzyme (gfa)"/>
    <property type="match status" value="1"/>
</dbReference>
<name>A0ABT6MQW3_9GAMM</name>
<reference evidence="6" key="1">
    <citation type="journal article" date="2007" name="Int. J. Syst. Evol. Microbiol.">
        <title>Luteimonas composti sp. nov., a moderately thermophilic bacterium isolated from food waste.</title>
        <authorList>
            <person name="Young C.C."/>
            <person name="Kampfer P."/>
            <person name="Chen W.M."/>
            <person name="Yen W.S."/>
            <person name="Arun A.B."/>
            <person name="Lai W.A."/>
            <person name="Shen F.T."/>
            <person name="Rekha P.D."/>
            <person name="Lin K.Y."/>
            <person name="Chou J.H."/>
        </authorList>
    </citation>
    <scope>NUCLEOTIDE SEQUENCE</scope>
    <source>
        <strain evidence="6">CC-YY355</strain>
    </source>
</reference>
<dbReference type="PROSITE" id="PS51891">
    <property type="entry name" value="CENP_V_GFA"/>
    <property type="match status" value="1"/>
</dbReference>
<dbReference type="SUPFAM" id="SSF51316">
    <property type="entry name" value="Mss4-like"/>
    <property type="match status" value="1"/>
</dbReference>
<protein>
    <submittedName>
        <fullName evidence="6">GFA family protein</fullName>
    </submittedName>
</protein>
<dbReference type="InterPro" id="IPR006913">
    <property type="entry name" value="CENP-V/GFA"/>
</dbReference>
<evidence type="ECO:0000256" key="3">
    <source>
        <dbReference type="ARBA" id="ARBA00022833"/>
    </source>
</evidence>
<dbReference type="InterPro" id="IPR011057">
    <property type="entry name" value="Mss4-like_sf"/>
</dbReference>
<accession>A0ABT6MQW3</accession>
<gene>
    <name evidence="6" type="ORF">QF205_07000</name>
</gene>
<dbReference type="Pfam" id="PF04828">
    <property type="entry name" value="GFA"/>
    <property type="match status" value="1"/>
</dbReference>
<organism evidence="6 7">
    <name type="scientific">Luteimonas composti</name>
    <dbReference type="NCBI Taxonomy" id="398257"/>
    <lineage>
        <taxon>Bacteria</taxon>
        <taxon>Pseudomonadati</taxon>
        <taxon>Pseudomonadota</taxon>
        <taxon>Gammaproteobacteria</taxon>
        <taxon>Lysobacterales</taxon>
        <taxon>Lysobacteraceae</taxon>
        <taxon>Luteimonas</taxon>
    </lineage>
</organism>
<feature type="domain" description="CENP-V/GFA" evidence="5">
    <location>
        <begin position="2"/>
        <end position="108"/>
    </location>
</feature>
<proteinExistence type="inferred from homology"/>
<keyword evidence="4" id="KW-0456">Lyase</keyword>
<comment type="similarity">
    <text evidence="1">Belongs to the Gfa family.</text>
</comment>
<evidence type="ECO:0000256" key="4">
    <source>
        <dbReference type="ARBA" id="ARBA00023239"/>
    </source>
</evidence>
<reference evidence="6" key="2">
    <citation type="submission" date="2023-04" db="EMBL/GenBank/DDBJ databases">
        <authorList>
            <person name="Sun J.-Q."/>
        </authorList>
    </citation>
    <scope>NUCLEOTIDE SEQUENCE</scope>
    <source>
        <strain evidence="6">CC-YY355</strain>
    </source>
</reference>
<dbReference type="PANTHER" id="PTHR33337:SF40">
    <property type="entry name" value="CENP-V_GFA DOMAIN-CONTAINING PROTEIN-RELATED"/>
    <property type="match status" value="1"/>
</dbReference>
<keyword evidence="2" id="KW-0479">Metal-binding</keyword>
<dbReference type="Proteomes" id="UP001160550">
    <property type="component" value="Unassembled WGS sequence"/>
</dbReference>
<dbReference type="EMBL" id="JARYGX010000013">
    <property type="protein sequence ID" value="MDH7452829.1"/>
    <property type="molecule type" value="Genomic_DNA"/>
</dbReference>
<sequence>MIAGRCLCGAVQYRSPGPPLFSIVCHCRDCQRATGSGGVPVLGVPRSSFAWSGPVRQWRMPGGSGQAAVRNFCGQCGSMLFGTPESAPEMVTIYAGSLDDPESFAPTDALFVTHRPAWARLHAPLLEHAGLPSG</sequence>
<evidence type="ECO:0000256" key="1">
    <source>
        <dbReference type="ARBA" id="ARBA00005495"/>
    </source>
</evidence>
<keyword evidence="7" id="KW-1185">Reference proteome</keyword>
<keyword evidence="3" id="KW-0862">Zinc</keyword>
<evidence type="ECO:0000259" key="5">
    <source>
        <dbReference type="PROSITE" id="PS51891"/>
    </source>
</evidence>
<dbReference type="PANTHER" id="PTHR33337">
    <property type="entry name" value="GFA DOMAIN-CONTAINING PROTEIN"/>
    <property type="match status" value="1"/>
</dbReference>
<dbReference type="RefSeq" id="WP_280942024.1">
    <property type="nucleotide sequence ID" value="NZ_JARYGX010000013.1"/>
</dbReference>
<evidence type="ECO:0000313" key="6">
    <source>
        <dbReference type="EMBL" id="MDH7452829.1"/>
    </source>
</evidence>